<comment type="similarity">
    <text evidence="1">Belongs to the peptidase C40 family.</text>
</comment>
<keyword evidence="3" id="KW-0378">Hydrolase</keyword>
<name>A0A9D5SA71_XYLRU</name>
<dbReference type="AlphaFoldDB" id="A0A9D5SA71"/>
<keyword evidence="2" id="KW-0645">Protease</keyword>
<evidence type="ECO:0000256" key="4">
    <source>
        <dbReference type="ARBA" id="ARBA00022807"/>
    </source>
</evidence>
<sequence length="184" mass="20518">MKKLFIFALMLMLSMSDLALGKINPYQTPDENEEEIGNFDFIYGTQDDLNEAFEKTEMLMSEAFSHMGARYRSGGKGPNAFDCSGFTSYVYKQQTDLFIGASSRDQYARNIPITRDELQSGDLVFFTSPRSGRGVGHVGIVVDVDPISNTFTFIHASTNNGITINSSTDSGYARRYIGARRVQQ</sequence>
<comment type="caution">
    <text evidence="7">The sequence shown here is derived from an EMBL/GenBank/DDBJ whole genome shotgun (WGS) entry which is preliminary data.</text>
</comment>
<dbReference type="PANTHER" id="PTHR47053:SF1">
    <property type="entry name" value="MUREIN DD-ENDOPEPTIDASE MEPH-RELATED"/>
    <property type="match status" value="1"/>
</dbReference>
<evidence type="ECO:0000256" key="1">
    <source>
        <dbReference type="ARBA" id="ARBA00007074"/>
    </source>
</evidence>
<evidence type="ECO:0000256" key="2">
    <source>
        <dbReference type="ARBA" id="ARBA00022670"/>
    </source>
</evidence>
<evidence type="ECO:0000256" key="5">
    <source>
        <dbReference type="SAM" id="SignalP"/>
    </source>
</evidence>
<keyword evidence="4" id="KW-0788">Thiol protease</keyword>
<dbReference type="GO" id="GO:0006508">
    <property type="term" value="P:proteolysis"/>
    <property type="evidence" value="ECO:0007669"/>
    <property type="project" value="UniProtKB-KW"/>
</dbReference>
<dbReference type="Pfam" id="PF00877">
    <property type="entry name" value="NLPC_P60"/>
    <property type="match status" value="1"/>
</dbReference>
<feature type="domain" description="NlpC/P60" evidence="6">
    <location>
        <begin position="53"/>
        <end position="183"/>
    </location>
</feature>
<dbReference type="PROSITE" id="PS51935">
    <property type="entry name" value="NLPC_P60"/>
    <property type="match status" value="1"/>
</dbReference>
<feature type="chain" id="PRO_5038910951" evidence="5">
    <location>
        <begin position="20"/>
        <end position="184"/>
    </location>
</feature>
<keyword evidence="5" id="KW-0732">Signal</keyword>
<organism evidence="7 8">
    <name type="scientific">Xylanibacter ruminicola</name>
    <name type="common">Prevotella ruminicola</name>
    <dbReference type="NCBI Taxonomy" id="839"/>
    <lineage>
        <taxon>Bacteria</taxon>
        <taxon>Pseudomonadati</taxon>
        <taxon>Bacteroidota</taxon>
        <taxon>Bacteroidia</taxon>
        <taxon>Bacteroidales</taxon>
        <taxon>Prevotellaceae</taxon>
        <taxon>Xylanibacter</taxon>
    </lineage>
</organism>
<dbReference type="SUPFAM" id="SSF54001">
    <property type="entry name" value="Cysteine proteinases"/>
    <property type="match status" value="1"/>
</dbReference>
<evidence type="ECO:0000313" key="8">
    <source>
        <dbReference type="Proteomes" id="UP000806522"/>
    </source>
</evidence>
<feature type="signal peptide" evidence="5">
    <location>
        <begin position="1"/>
        <end position="19"/>
    </location>
</feature>
<evidence type="ECO:0000256" key="3">
    <source>
        <dbReference type="ARBA" id="ARBA00022801"/>
    </source>
</evidence>
<dbReference type="InterPro" id="IPR038765">
    <property type="entry name" value="Papain-like_cys_pep_sf"/>
</dbReference>
<reference evidence="7" key="1">
    <citation type="submission" date="2019-04" db="EMBL/GenBank/DDBJ databases">
        <title>Evolution of Biomass-Degrading Anaerobic Consortia Revealed by Metagenomics.</title>
        <authorList>
            <person name="Peng X."/>
        </authorList>
    </citation>
    <scope>NUCLEOTIDE SEQUENCE</scope>
    <source>
        <strain evidence="7">SIG140</strain>
    </source>
</reference>
<dbReference type="Gene3D" id="3.90.1720.10">
    <property type="entry name" value="endopeptidase domain like (from Nostoc punctiforme)"/>
    <property type="match status" value="1"/>
</dbReference>
<dbReference type="GO" id="GO:0008234">
    <property type="term" value="F:cysteine-type peptidase activity"/>
    <property type="evidence" value="ECO:0007669"/>
    <property type="project" value="UniProtKB-KW"/>
</dbReference>
<evidence type="ECO:0000259" key="6">
    <source>
        <dbReference type="PROSITE" id="PS51935"/>
    </source>
</evidence>
<evidence type="ECO:0000313" key="7">
    <source>
        <dbReference type="EMBL" id="MBE6270707.1"/>
    </source>
</evidence>
<accession>A0A9D5SA71</accession>
<protein>
    <submittedName>
        <fullName evidence="7">NlpC/P60 family protein</fullName>
    </submittedName>
</protein>
<dbReference type="InterPro" id="IPR051202">
    <property type="entry name" value="Peptidase_C40"/>
</dbReference>
<dbReference type="PANTHER" id="PTHR47053">
    <property type="entry name" value="MUREIN DD-ENDOPEPTIDASE MEPH-RELATED"/>
    <property type="match status" value="1"/>
</dbReference>
<dbReference type="EMBL" id="SUYC01000006">
    <property type="protein sequence ID" value="MBE6270707.1"/>
    <property type="molecule type" value="Genomic_DNA"/>
</dbReference>
<gene>
    <name evidence="7" type="ORF">E7101_07125</name>
</gene>
<proteinExistence type="inferred from homology"/>
<dbReference type="InterPro" id="IPR000064">
    <property type="entry name" value="NLP_P60_dom"/>
</dbReference>
<dbReference type="Proteomes" id="UP000806522">
    <property type="component" value="Unassembled WGS sequence"/>
</dbReference>